<evidence type="ECO:0000313" key="1">
    <source>
        <dbReference type="EMBL" id="KAI9377334.1"/>
    </source>
</evidence>
<organism evidence="1 2">
    <name type="scientific">Populus trichocarpa</name>
    <name type="common">Western balsam poplar</name>
    <name type="synonym">Populus balsamifera subsp. trichocarpa</name>
    <dbReference type="NCBI Taxonomy" id="3694"/>
    <lineage>
        <taxon>Eukaryota</taxon>
        <taxon>Viridiplantae</taxon>
        <taxon>Streptophyta</taxon>
        <taxon>Embryophyta</taxon>
        <taxon>Tracheophyta</taxon>
        <taxon>Spermatophyta</taxon>
        <taxon>Magnoliopsida</taxon>
        <taxon>eudicotyledons</taxon>
        <taxon>Gunneridae</taxon>
        <taxon>Pentapetalae</taxon>
        <taxon>rosids</taxon>
        <taxon>fabids</taxon>
        <taxon>Malpighiales</taxon>
        <taxon>Salicaceae</taxon>
        <taxon>Saliceae</taxon>
        <taxon>Populus</taxon>
    </lineage>
</organism>
<protein>
    <submittedName>
        <fullName evidence="1">Uncharacterized protein</fullName>
    </submittedName>
</protein>
<name>A0ACC0RJC2_POPTR</name>
<reference evidence="1 2" key="1">
    <citation type="journal article" date="2006" name="Science">
        <title>The genome of black cottonwood, Populus trichocarpa (Torr. &amp; Gray).</title>
        <authorList>
            <person name="Tuskan G.A."/>
            <person name="Difazio S."/>
            <person name="Jansson S."/>
            <person name="Bohlmann J."/>
            <person name="Grigoriev I."/>
            <person name="Hellsten U."/>
            <person name="Putnam N."/>
            <person name="Ralph S."/>
            <person name="Rombauts S."/>
            <person name="Salamov A."/>
            <person name="Schein J."/>
            <person name="Sterck L."/>
            <person name="Aerts A."/>
            <person name="Bhalerao R.R."/>
            <person name="Bhalerao R.P."/>
            <person name="Blaudez D."/>
            <person name="Boerjan W."/>
            <person name="Brun A."/>
            <person name="Brunner A."/>
            <person name="Busov V."/>
            <person name="Campbell M."/>
            <person name="Carlson J."/>
            <person name="Chalot M."/>
            <person name="Chapman J."/>
            <person name="Chen G.L."/>
            <person name="Cooper D."/>
            <person name="Coutinho P.M."/>
            <person name="Couturier J."/>
            <person name="Covert S."/>
            <person name="Cronk Q."/>
            <person name="Cunningham R."/>
            <person name="Davis J."/>
            <person name="Degroeve S."/>
            <person name="Dejardin A."/>
            <person name="Depamphilis C."/>
            <person name="Detter J."/>
            <person name="Dirks B."/>
            <person name="Dubchak I."/>
            <person name="Duplessis S."/>
            <person name="Ehlting J."/>
            <person name="Ellis B."/>
            <person name="Gendler K."/>
            <person name="Goodstein D."/>
            <person name="Gribskov M."/>
            <person name="Grimwood J."/>
            <person name="Groover A."/>
            <person name="Gunter L."/>
            <person name="Hamberger B."/>
            <person name="Heinze B."/>
            <person name="Helariutta Y."/>
            <person name="Henrissat B."/>
            <person name="Holligan D."/>
            <person name="Holt R."/>
            <person name="Huang W."/>
            <person name="Islam-Faridi N."/>
            <person name="Jones S."/>
            <person name="Jones-Rhoades M."/>
            <person name="Jorgensen R."/>
            <person name="Joshi C."/>
            <person name="Kangasjarvi J."/>
            <person name="Karlsson J."/>
            <person name="Kelleher C."/>
            <person name="Kirkpatrick R."/>
            <person name="Kirst M."/>
            <person name="Kohler A."/>
            <person name="Kalluri U."/>
            <person name="Larimer F."/>
            <person name="Leebens-Mack J."/>
            <person name="Leple J.C."/>
            <person name="Locascio P."/>
            <person name="Lou Y."/>
            <person name="Lucas S."/>
            <person name="Martin F."/>
            <person name="Montanini B."/>
            <person name="Napoli C."/>
            <person name="Nelson D.R."/>
            <person name="Nelson C."/>
            <person name="Nieminen K."/>
            <person name="Nilsson O."/>
            <person name="Pereda V."/>
            <person name="Peter G."/>
            <person name="Philippe R."/>
            <person name="Pilate G."/>
            <person name="Poliakov A."/>
            <person name="Razumovskaya J."/>
            <person name="Richardson P."/>
            <person name="Rinaldi C."/>
            <person name="Ritland K."/>
            <person name="Rouze P."/>
            <person name="Ryaboy D."/>
            <person name="Schmutz J."/>
            <person name="Schrader J."/>
            <person name="Segerman B."/>
            <person name="Shin H."/>
            <person name="Siddiqui A."/>
            <person name="Sterky F."/>
            <person name="Terry A."/>
            <person name="Tsai C.J."/>
            <person name="Uberbacher E."/>
            <person name="Unneberg P."/>
            <person name="Vahala J."/>
            <person name="Wall K."/>
            <person name="Wessler S."/>
            <person name="Yang G."/>
            <person name="Yin T."/>
            <person name="Douglas C."/>
            <person name="Marra M."/>
            <person name="Sandberg G."/>
            <person name="Van de Peer Y."/>
            <person name="Rokhsar D."/>
        </authorList>
    </citation>
    <scope>NUCLEOTIDE SEQUENCE [LARGE SCALE GENOMIC DNA]</scope>
    <source>
        <strain evidence="2">cv. Nisqually</strain>
    </source>
</reference>
<proteinExistence type="predicted"/>
<dbReference type="Proteomes" id="UP000006729">
    <property type="component" value="Chromosome 19"/>
</dbReference>
<accession>A0ACC0RJC2</accession>
<gene>
    <name evidence="1" type="ORF">POPTR_019G051850v4</name>
</gene>
<dbReference type="EMBL" id="CM009308">
    <property type="protein sequence ID" value="KAI9377334.1"/>
    <property type="molecule type" value="Genomic_DNA"/>
</dbReference>
<evidence type="ECO:0000313" key="2">
    <source>
        <dbReference type="Proteomes" id="UP000006729"/>
    </source>
</evidence>
<keyword evidence="2" id="KW-1185">Reference proteome</keyword>
<comment type="caution">
    <text evidence="1">The sequence shown here is derived from an EMBL/GenBank/DDBJ whole genome shotgun (WGS) entry which is preliminary data.</text>
</comment>
<sequence>MREDWMRTTPPSLLSLTIDTAVLHLSNFSDLSSIPDHIILDLFLRTLKAGKLTEKVLKLFVATGNDEVLAFIQALNIQHVITPVLPTSELYLKFFHPILPDVLSWILKLFSYFLIVY</sequence>